<dbReference type="Pfam" id="PF02929">
    <property type="entry name" value="Bgal_small_N"/>
    <property type="match status" value="1"/>
</dbReference>
<gene>
    <name evidence="10" type="ordered locus">Oter_3614</name>
</gene>
<dbReference type="STRING" id="452637.Oter_3614"/>
<dbReference type="eggNOG" id="COG3250">
    <property type="taxonomic scope" value="Bacteria"/>
</dbReference>
<comment type="catalytic activity">
    <reaction evidence="1 7">
        <text>Hydrolysis of terminal non-reducing beta-D-galactose residues in beta-D-galactosides.</text>
        <dbReference type="EC" id="3.2.1.23"/>
    </reaction>
</comment>
<dbReference type="Pfam" id="PF02837">
    <property type="entry name" value="Glyco_hydro_2_N"/>
    <property type="match status" value="1"/>
</dbReference>
<dbReference type="Gene3D" id="3.20.20.80">
    <property type="entry name" value="Glycosidases"/>
    <property type="match status" value="1"/>
</dbReference>
<feature type="domain" description="Beta galactosidase small chain/" evidence="9">
    <location>
        <begin position="792"/>
        <end position="1077"/>
    </location>
</feature>
<keyword evidence="11" id="KW-1185">Reference proteome</keyword>
<dbReference type="KEGG" id="ote:Oter_3614"/>
<dbReference type="Gene3D" id="2.60.120.260">
    <property type="entry name" value="Galactose-binding domain-like"/>
    <property type="match status" value="1"/>
</dbReference>
<dbReference type="PANTHER" id="PTHR46323:SF2">
    <property type="entry name" value="BETA-GALACTOSIDASE"/>
    <property type="match status" value="1"/>
</dbReference>
<keyword evidence="5 7" id="KW-0326">Glycosidase</keyword>
<dbReference type="Proteomes" id="UP000007013">
    <property type="component" value="Chromosome"/>
</dbReference>
<dbReference type="InterPro" id="IPR006104">
    <property type="entry name" value="Glyco_hydro_2_N"/>
</dbReference>
<dbReference type="InterPro" id="IPR004199">
    <property type="entry name" value="B-gal_small/dom_5"/>
</dbReference>
<dbReference type="Gene3D" id="2.60.40.10">
    <property type="entry name" value="Immunoglobulins"/>
    <property type="match status" value="2"/>
</dbReference>
<evidence type="ECO:0000313" key="11">
    <source>
        <dbReference type="Proteomes" id="UP000007013"/>
    </source>
</evidence>
<dbReference type="GO" id="GO:0030246">
    <property type="term" value="F:carbohydrate binding"/>
    <property type="evidence" value="ECO:0007669"/>
    <property type="project" value="InterPro"/>
</dbReference>
<evidence type="ECO:0000256" key="6">
    <source>
        <dbReference type="ARBA" id="ARBA00032230"/>
    </source>
</evidence>
<dbReference type="Gene3D" id="2.70.98.10">
    <property type="match status" value="1"/>
</dbReference>
<accession>B1ZWD9</accession>
<dbReference type="Pfam" id="PF02836">
    <property type="entry name" value="Glyco_hydro_2_C"/>
    <property type="match status" value="1"/>
</dbReference>
<dbReference type="InterPro" id="IPR014718">
    <property type="entry name" value="GH-type_carb-bd"/>
</dbReference>
<dbReference type="InterPro" id="IPR006103">
    <property type="entry name" value="Glyco_hydro_2_cat"/>
</dbReference>
<dbReference type="SUPFAM" id="SSF49785">
    <property type="entry name" value="Galactose-binding domain-like"/>
    <property type="match status" value="1"/>
</dbReference>
<dbReference type="InterPro" id="IPR006101">
    <property type="entry name" value="Glyco_hydro_2"/>
</dbReference>
<dbReference type="Pfam" id="PF16353">
    <property type="entry name" value="LacZ_4"/>
    <property type="match status" value="1"/>
</dbReference>
<feature type="signal peptide" evidence="8">
    <location>
        <begin position="1"/>
        <end position="19"/>
    </location>
</feature>
<dbReference type="GO" id="GO:0004565">
    <property type="term" value="F:beta-galactosidase activity"/>
    <property type="evidence" value="ECO:0007669"/>
    <property type="project" value="UniProtKB-EC"/>
</dbReference>
<evidence type="ECO:0000256" key="5">
    <source>
        <dbReference type="ARBA" id="ARBA00023295"/>
    </source>
</evidence>
<dbReference type="InterPro" id="IPR011013">
    <property type="entry name" value="Gal_mutarotase_sf_dom"/>
</dbReference>
<dbReference type="InterPro" id="IPR023230">
    <property type="entry name" value="Glyco_hydro_2_CS"/>
</dbReference>
<name>B1ZWD9_OPITP</name>
<dbReference type="InterPro" id="IPR013783">
    <property type="entry name" value="Ig-like_fold"/>
</dbReference>
<keyword evidence="8" id="KW-0732">Signal</keyword>
<dbReference type="SUPFAM" id="SSF74650">
    <property type="entry name" value="Galactose mutarotase-like"/>
    <property type="match status" value="1"/>
</dbReference>
<feature type="chain" id="PRO_5002772785" description="Beta-galactosidase" evidence="8">
    <location>
        <begin position="20"/>
        <end position="1094"/>
    </location>
</feature>
<dbReference type="InterPro" id="IPR006102">
    <property type="entry name" value="Ig-like_GH2"/>
</dbReference>
<dbReference type="AlphaFoldDB" id="B1ZWD9"/>
<comment type="similarity">
    <text evidence="2 7">Belongs to the glycosyl hydrolase 2 family.</text>
</comment>
<evidence type="ECO:0000256" key="2">
    <source>
        <dbReference type="ARBA" id="ARBA00007401"/>
    </source>
</evidence>
<dbReference type="SMART" id="SM01038">
    <property type="entry name" value="Bgal_small_N"/>
    <property type="match status" value="1"/>
</dbReference>
<keyword evidence="4 7" id="KW-0378">Hydrolase</keyword>
<evidence type="ECO:0000256" key="7">
    <source>
        <dbReference type="RuleBase" id="RU361154"/>
    </source>
</evidence>
<dbReference type="OrthoDB" id="9762066at2"/>
<dbReference type="InterPro" id="IPR032312">
    <property type="entry name" value="LacZ_4"/>
</dbReference>
<proteinExistence type="inferred from homology"/>
<dbReference type="EMBL" id="CP001032">
    <property type="protein sequence ID" value="ACB76891.1"/>
    <property type="molecule type" value="Genomic_DNA"/>
</dbReference>
<dbReference type="RefSeq" id="WP_012376420.1">
    <property type="nucleotide sequence ID" value="NC_010571.1"/>
</dbReference>
<evidence type="ECO:0000256" key="3">
    <source>
        <dbReference type="ARBA" id="ARBA00012756"/>
    </source>
</evidence>
<dbReference type="SUPFAM" id="SSF51445">
    <property type="entry name" value="(Trans)glycosidases"/>
    <property type="match status" value="1"/>
</dbReference>
<reference evidence="10 11" key="1">
    <citation type="journal article" date="2011" name="J. Bacteriol.">
        <title>Genome sequence of the verrucomicrobium Opitutus terrae PB90-1, an abundant inhabitant of rice paddy soil ecosystems.</title>
        <authorList>
            <person name="van Passel M.W."/>
            <person name="Kant R."/>
            <person name="Palva A."/>
            <person name="Copeland A."/>
            <person name="Lucas S."/>
            <person name="Lapidus A."/>
            <person name="Glavina del Rio T."/>
            <person name="Pitluck S."/>
            <person name="Goltsman E."/>
            <person name="Clum A."/>
            <person name="Sun H."/>
            <person name="Schmutz J."/>
            <person name="Larimer F.W."/>
            <person name="Land M.L."/>
            <person name="Hauser L."/>
            <person name="Kyrpides N."/>
            <person name="Mikhailova N."/>
            <person name="Richardson P.P."/>
            <person name="Janssen P.H."/>
            <person name="de Vos W.M."/>
            <person name="Smidt H."/>
        </authorList>
    </citation>
    <scope>NUCLEOTIDE SEQUENCE [LARGE SCALE GENOMIC DNA]</scope>
    <source>
        <strain evidence="11">DSM 11246 / JCM 15787 / PB90-1</strain>
    </source>
</reference>
<evidence type="ECO:0000256" key="4">
    <source>
        <dbReference type="ARBA" id="ARBA00022801"/>
    </source>
</evidence>
<dbReference type="HOGENOM" id="CLU_002346_0_2_0"/>
<protein>
    <recommendedName>
        <fullName evidence="3 7">Beta-galactosidase</fullName>
        <ecNumber evidence="3 7">3.2.1.23</ecNumber>
    </recommendedName>
    <alternativeName>
        <fullName evidence="6 7">Lactase</fullName>
    </alternativeName>
</protein>
<evidence type="ECO:0000256" key="1">
    <source>
        <dbReference type="ARBA" id="ARBA00001412"/>
    </source>
</evidence>
<dbReference type="Pfam" id="PF00703">
    <property type="entry name" value="Glyco_hydro_2"/>
    <property type="match status" value="1"/>
</dbReference>
<evidence type="ECO:0000259" key="9">
    <source>
        <dbReference type="SMART" id="SM01038"/>
    </source>
</evidence>
<evidence type="ECO:0000313" key="10">
    <source>
        <dbReference type="EMBL" id="ACB76891.1"/>
    </source>
</evidence>
<dbReference type="CAZy" id="GH2">
    <property type="family name" value="Glycoside Hydrolase Family 2"/>
</dbReference>
<dbReference type="InterPro" id="IPR036156">
    <property type="entry name" value="Beta-gal/glucu_dom_sf"/>
</dbReference>
<dbReference type="GO" id="GO:0005990">
    <property type="term" value="P:lactose catabolic process"/>
    <property type="evidence" value="ECO:0007669"/>
    <property type="project" value="TreeGrafter"/>
</dbReference>
<dbReference type="InterPro" id="IPR050347">
    <property type="entry name" value="Bact_Beta-galactosidase"/>
</dbReference>
<dbReference type="InterPro" id="IPR008979">
    <property type="entry name" value="Galactose-bd-like_sf"/>
</dbReference>
<dbReference type="GO" id="GO:0009341">
    <property type="term" value="C:beta-galactosidase complex"/>
    <property type="evidence" value="ECO:0007669"/>
    <property type="project" value="InterPro"/>
</dbReference>
<dbReference type="InterPro" id="IPR017853">
    <property type="entry name" value="GH"/>
</dbReference>
<dbReference type="PRINTS" id="PR00132">
    <property type="entry name" value="GLHYDRLASE2"/>
</dbReference>
<evidence type="ECO:0000256" key="8">
    <source>
        <dbReference type="SAM" id="SignalP"/>
    </source>
</evidence>
<dbReference type="EC" id="3.2.1.23" evidence="3 7"/>
<dbReference type="PANTHER" id="PTHR46323">
    <property type="entry name" value="BETA-GALACTOSIDASE"/>
    <property type="match status" value="1"/>
</dbReference>
<dbReference type="PROSITE" id="PS00719">
    <property type="entry name" value="GLYCOSYL_HYDROL_F2_1"/>
    <property type="match status" value="1"/>
</dbReference>
<dbReference type="SUPFAM" id="SSF49303">
    <property type="entry name" value="beta-Galactosidase/glucuronidase domain"/>
    <property type="match status" value="2"/>
</dbReference>
<organism evidence="10 11">
    <name type="scientific">Opitutus terrae (strain DSM 11246 / JCM 15787 / PB90-1)</name>
    <dbReference type="NCBI Taxonomy" id="452637"/>
    <lineage>
        <taxon>Bacteria</taxon>
        <taxon>Pseudomonadati</taxon>
        <taxon>Verrucomicrobiota</taxon>
        <taxon>Opitutia</taxon>
        <taxon>Opitutales</taxon>
        <taxon>Opitutaceae</taxon>
        <taxon>Opitutus</taxon>
    </lineage>
</organism>
<sequence length="1094" mass="122723">MLTPRLPALVMITLTSALAALTSPRLAAAEGGGAMVPDWQNPQALHEGTEPPAATMTVFADAASALTFDATRSPWVRSLNGEWKYHWAATPKERVANFWRSDFDDAAWKTIRVPSNPEVEGYGVPIYTNIAYPWKPVNPPLIPDDALNHVSAYRRSFTVPAEWAGREVYLTFDGVNSFFTLWLNGKKLGFSKDSRTPATFRLTPHLRTGENQLAVEVFRWCDGSYLEDQDFWRLSGIFRDVTLWSTPTVHVRDFRVRTLLDPAYRDATLDLTLNLQNRGANARTVKLEMVVNDPAGKEVLRQTLPDAAVAADDSAELHASARVVNPQKWSAEIPQLYTLLITAKDEHGALLEVIPWRVGFRSVEIRDGQLLVNGMPTLFRGVNRHEWDPDLGQVMTRARMIEDIRLMKQHNINAVRTCHYPNVPLWYALCDEYGLYVIDEANIESHGMGYGEASLARHAEWGPAHLDRTVRMFERDKNHACIITWSLGNEAGFGENFVRTYEWLKAADPTRPVQYEGDRSTRVSDIVCPMYPNPATVRNYADLPRTKPFIMCEYAHAMGNSTGDIWAYWRPIYAGTRHLQGGYIWDWVDQGLRTPVPASRKIERLENPKSIPLDPKLGTFFAYGGTFGPPDVASDGNFCANGLINADRRPHPGLAEVKKAYQPIQIVAGDLAKTEVELQNWFDFLPAEAWLEGEWSVTSEGETLQRGPIDGLKLAPRARQRIALPVKSLSPVPGREYFLEVRFTLRSNTPWADAGHEVAWEQFELPWSAPAPIAEGTSGGKLTLQREGDRVAVRGDGFAATFSQKTGLLVSLTSGEIELLEAPLMPHFWRAPVDNDRGSHMPSTEPAKSFWQPGGMGAWRDAHTTWSARAVHVREGAGGRIEIEVDGMIGKFESRQRLAWTVLPSGDVVVETTYFPSEKPHPEMPRFGMQTTLRAGFDQLAWLGKGPHETYWDRQSARVGLYRGTVAEQFFPYIKPQETGNKEAVRWIALTDAHGRGVLAIGDPLLSANALHATTEDLFAATQKENFYPYQLPDRKTVTLNLDLKQRGVGGDDSWGALPHAEYRLATWPTTYRYRLHVLRGGENLEELGRARLK</sequence>